<accession>M2YEQ7</accession>
<organism evidence="1 2">
    <name type="scientific">Kocuria palustris PEL</name>
    <dbReference type="NCBI Taxonomy" id="1236550"/>
    <lineage>
        <taxon>Bacteria</taxon>
        <taxon>Bacillati</taxon>
        <taxon>Actinomycetota</taxon>
        <taxon>Actinomycetes</taxon>
        <taxon>Micrococcales</taxon>
        <taxon>Micrococcaceae</taxon>
        <taxon>Kocuria</taxon>
    </lineage>
</organism>
<reference evidence="1 2" key="1">
    <citation type="journal article" date="2014" name="Genome Announc.">
        <title>Draft Genome Sequence of Kocuria palustris PEL.</title>
        <authorList>
            <person name="Sharma G."/>
            <person name="Khatri I."/>
            <person name="Subramanian S."/>
        </authorList>
    </citation>
    <scope>NUCLEOTIDE SEQUENCE [LARGE SCALE GENOMIC DNA]</scope>
    <source>
        <strain evidence="1 2">PEL</strain>
    </source>
</reference>
<protein>
    <recommendedName>
        <fullName evidence="3">Abi-like protein</fullName>
    </recommendedName>
</protein>
<keyword evidence="2" id="KW-1185">Reference proteome</keyword>
<evidence type="ECO:0008006" key="3">
    <source>
        <dbReference type="Google" id="ProtNLM"/>
    </source>
</evidence>
<gene>
    <name evidence="1" type="ORF">C884_02235</name>
</gene>
<evidence type="ECO:0000313" key="1">
    <source>
        <dbReference type="EMBL" id="EME37079.1"/>
    </source>
</evidence>
<comment type="caution">
    <text evidence="1">The sequence shown here is derived from an EMBL/GenBank/DDBJ whole genome shotgun (WGS) entry which is preliminary data.</text>
</comment>
<name>M2YEQ7_9MICC</name>
<evidence type="ECO:0000313" key="2">
    <source>
        <dbReference type="Proteomes" id="UP000009877"/>
    </source>
</evidence>
<sequence length="333" mass="38133">MEAALELYRWSAEMSSAAYELIAHIEVFMRNAIDRALAQRYRDGECGIPWFLREPPLDAEAMRRVTEVRDRLRSQHRESRHQIAAGLSFGFWAGMLGAKYEEQWRLSLHHAFPGGNGTRKQAAILVEAIRKFRNRLAHHDSVLGLDIPFEVQRVHALAALLGNEQAAWLQATDRTTDVYGKRPVTSIDTVVVAARHAWPLYEQERAYVCQAGRWFRPVDRLAFYSDQEIKADVPSIRCRRDNVPWTEEHAKELEAGDKEDRKIARVIRASRCERWTAGVYQVFLLTRPGDADHRVLPNPLPHRATGRGSAFTQRQRYVSLHALETAASTDDLT</sequence>
<proteinExistence type="predicted"/>
<dbReference type="EMBL" id="ANHZ02000006">
    <property type="protein sequence ID" value="EME37079.1"/>
    <property type="molecule type" value="Genomic_DNA"/>
</dbReference>
<dbReference type="Proteomes" id="UP000009877">
    <property type="component" value="Unassembled WGS sequence"/>
</dbReference>
<dbReference type="AlphaFoldDB" id="M2YEQ7"/>